<dbReference type="EMBL" id="JASPKZ010007471">
    <property type="protein sequence ID" value="KAJ9584085.1"/>
    <property type="molecule type" value="Genomic_DNA"/>
</dbReference>
<feature type="compositionally biased region" description="Acidic residues" evidence="1">
    <location>
        <begin position="246"/>
        <end position="256"/>
    </location>
</feature>
<proteinExistence type="predicted"/>
<feature type="compositionally biased region" description="Low complexity" evidence="1">
    <location>
        <begin position="296"/>
        <end position="308"/>
    </location>
</feature>
<dbReference type="AlphaFoldDB" id="A0AAD7ZP98"/>
<reference evidence="2" key="1">
    <citation type="journal article" date="2023" name="IScience">
        <title>Live-bearing cockroach genome reveals convergent evolutionary mechanisms linked to viviparity in insects and beyond.</title>
        <authorList>
            <person name="Fouks B."/>
            <person name="Harrison M.C."/>
            <person name="Mikhailova A.A."/>
            <person name="Marchal E."/>
            <person name="English S."/>
            <person name="Carruthers M."/>
            <person name="Jennings E.C."/>
            <person name="Chiamaka E.L."/>
            <person name="Frigard R.A."/>
            <person name="Pippel M."/>
            <person name="Attardo G.M."/>
            <person name="Benoit J.B."/>
            <person name="Bornberg-Bauer E."/>
            <person name="Tobe S.S."/>
        </authorList>
    </citation>
    <scope>NUCLEOTIDE SEQUENCE</scope>
    <source>
        <strain evidence="2">Stay&amp;Tobe</strain>
    </source>
</reference>
<dbReference type="Proteomes" id="UP001233999">
    <property type="component" value="Unassembled WGS sequence"/>
</dbReference>
<feature type="compositionally biased region" description="Polar residues" evidence="1">
    <location>
        <begin position="979"/>
        <end position="998"/>
    </location>
</feature>
<feature type="compositionally biased region" description="Polar residues" evidence="1">
    <location>
        <begin position="587"/>
        <end position="598"/>
    </location>
</feature>
<feature type="compositionally biased region" description="Low complexity" evidence="1">
    <location>
        <begin position="897"/>
        <end position="913"/>
    </location>
</feature>
<sequence>MSSTLGVRQWFTTEAGDLARHAREFGISFVGDDDEEVILKKECVSPTLPPIPPLIPLSSVRQVNSASEDSEPGGYGGVFMVNSDTPEELRIFGEGEVGVTAPFSEVDRLHCETQEGEVQVKVLTDTCSEGVDCCADEAPMCTVVLDPLPTDLLRSLTEDGQISAEKAVRSCEWEQPQTLPLEQCSSNGRRSSSESAVRGLLRDLVSTVATRHEGNGEGDDSLARSQNESLLHQPPVATHDSHAIDYDENNIEDDASRDERRARHRKSETPRKAIRRRHERRSSSSGGKSKRRKRSTSCSTTSSTGSTTSRHHHHHKHRKHRRRRSKTSADELDPPPTPRVNPIFVWIKQDDTRIVEVLCEDYDKRNRIRITKTAQGWRAIPRTERLASAGSVTALSNSTTDSSAEAPLYTVTSSLVSQDDTHPTVAEEEDISACSITKDIEFGEVDENEMEEEQEVEAYEQQEEDDTYDVANEIPDDIQEQMCTDTEMEPTDLSIPKSTCDEIEIIPIKGINPILPAAPTIQPKLSPMSLESTITEQSPVRPAHQPKPQHKSMFLESLLSSPRKCHQITRHELKSDEPQPLDLGVSLNRSSGSPTVSCSEERKPLPPPPPPDAEFQPKIKCLKVEDITLKNLLNKTVNLNKITQRKAPTDVILNSSKSQKSRLLELLTSEPAPASQLTLDQDLDPVTQLKKILSDPDLSVPDPLLVPRDQLHSLLTCPAREIPHLLTMRPELRLPDALAYPALVRDPDILVVSLTHLQRLLEKPEDDTGNYITLRDWQRYQTELLDSHLKQNHHQSINSGDVGKGELDAATAAALNQMLWLPYLTQLEAAAVACGNNQEFLTMLNAVFPPSNYPQVQGGAAPFLPPFSVSPTDYKTHMELQQTLALWQEAMMQAAVNSPPISNNNNTTSSNNNLSGKNISGTNSYSNKNHHSSNGRFPHVAKKCNSSARTSPISPNFQHQQRNNQEYLSSNGYNHHQYNQQRSQLQQPVRNISGSQRQMKSEIRTPTENEHSNIKVSELSKPKVTCKSLINLLSNSRKQEQTQDSITIKKCPTSPSPQVQQHSHLLAALGNPPSNMPQLVPITQDTSPTPTTNPIDLSGRRSKLKVKQHLVDPAITPRLLKQDADKVTHTQLWHPLFGSQKTSYNSPWQWTTVMVNGE</sequence>
<protein>
    <submittedName>
        <fullName evidence="2">Uncharacterized protein</fullName>
    </submittedName>
</protein>
<feature type="region of interest" description="Disordered" evidence="1">
    <location>
        <begin position="233"/>
        <end position="341"/>
    </location>
</feature>
<feature type="region of interest" description="Disordered" evidence="1">
    <location>
        <begin position="570"/>
        <end position="616"/>
    </location>
</feature>
<feature type="compositionally biased region" description="Basic and acidic residues" evidence="1">
    <location>
        <begin position="999"/>
        <end position="1013"/>
    </location>
</feature>
<organism evidence="2 3">
    <name type="scientific">Diploptera punctata</name>
    <name type="common">Pacific beetle cockroach</name>
    <dbReference type="NCBI Taxonomy" id="6984"/>
    <lineage>
        <taxon>Eukaryota</taxon>
        <taxon>Metazoa</taxon>
        <taxon>Ecdysozoa</taxon>
        <taxon>Arthropoda</taxon>
        <taxon>Hexapoda</taxon>
        <taxon>Insecta</taxon>
        <taxon>Pterygota</taxon>
        <taxon>Neoptera</taxon>
        <taxon>Polyneoptera</taxon>
        <taxon>Dictyoptera</taxon>
        <taxon>Blattodea</taxon>
        <taxon>Blaberoidea</taxon>
        <taxon>Blaberidae</taxon>
        <taxon>Diplopterinae</taxon>
        <taxon>Diploptera</taxon>
    </lineage>
</organism>
<gene>
    <name evidence="2" type="ORF">L9F63_021579</name>
</gene>
<keyword evidence="3" id="KW-1185">Reference proteome</keyword>
<evidence type="ECO:0000313" key="2">
    <source>
        <dbReference type="EMBL" id="KAJ9584085.1"/>
    </source>
</evidence>
<feature type="compositionally biased region" description="Polar residues" evidence="1">
    <location>
        <begin position="944"/>
        <end position="959"/>
    </location>
</feature>
<feature type="region of interest" description="Disordered" evidence="1">
    <location>
        <begin position="979"/>
        <end position="1013"/>
    </location>
</feature>
<reference evidence="2" key="2">
    <citation type="submission" date="2023-05" db="EMBL/GenBank/DDBJ databases">
        <authorList>
            <person name="Fouks B."/>
        </authorList>
    </citation>
    <scope>NUCLEOTIDE SEQUENCE</scope>
    <source>
        <strain evidence="2">Stay&amp;Tobe</strain>
        <tissue evidence="2">Testes</tissue>
    </source>
</reference>
<comment type="caution">
    <text evidence="2">The sequence shown here is derived from an EMBL/GenBank/DDBJ whole genome shotgun (WGS) entry which is preliminary data.</text>
</comment>
<name>A0AAD7ZP98_DIPPU</name>
<feature type="region of interest" description="Disordered" evidence="1">
    <location>
        <begin position="897"/>
        <end position="959"/>
    </location>
</feature>
<feature type="compositionally biased region" description="Basic residues" evidence="1">
    <location>
        <begin position="309"/>
        <end position="326"/>
    </location>
</feature>
<accession>A0AAD7ZP98</accession>
<evidence type="ECO:0000256" key="1">
    <source>
        <dbReference type="SAM" id="MobiDB-lite"/>
    </source>
</evidence>
<feature type="compositionally biased region" description="Basic and acidic residues" evidence="1">
    <location>
        <begin position="257"/>
        <end position="271"/>
    </location>
</feature>
<evidence type="ECO:0000313" key="3">
    <source>
        <dbReference type="Proteomes" id="UP001233999"/>
    </source>
</evidence>